<dbReference type="EMBL" id="BAAANY010000038">
    <property type="protein sequence ID" value="GAA1714381.1"/>
    <property type="molecule type" value="Genomic_DNA"/>
</dbReference>
<dbReference type="RefSeq" id="WP_344314769.1">
    <property type="nucleotide sequence ID" value="NZ_BAAANY010000038.1"/>
</dbReference>
<reference evidence="4 5" key="1">
    <citation type="journal article" date="2019" name="Int. J. Syst. Evol. Microbiol.">
        <title>The Global Catalogue of Microorganisms (GCM) 10K type strain sequencing project: providing services to taxonomists for standard genome sequencing and annotation.</title>
        <authorList>
            <consortium name="The Broad Institute Genomics Platform"/>
            <consortium name="The Broad Institute Genome Sequencing Center for Infectious Disease"/>
            <person name="Wu L."/>
            <person name="Ma J."/>
        </authorList>
    </citation>
    <scope>NUCLEOTIDE SEQUENCE [LARGE SCALE GENOMIC DNA]</scope>
    <source>
        <strain evidence="4 5">JCM 14718</strain>
    </source>
</reference>
<feature type="domain" description="Enoyl reductase (ER)" evidence="3">
    <location>
        <begin position="17"/>
        <end position="333"/>
    </location>
</feature>
<evidence type="ECO:0000313" key="5">
    <source>
        <dbReference type="Proteomes" id="UP001500618"/>
    </source>
</evidence>
<dbReference type="Pfam" id="PF00107">
    <property type="entry name" value="ADH_zinc_N"/>
    <property type="match status" value="1"/>
</dbReference>
<evidence type="ECO:0000256" key="2">
    <source>
        <dbReference type="SAM" id="MobiDB-lite"/>
    </source>
</evidence>
<dbReference type="InterPro" id="IPR011032">
    <property type="entry name" value="GroES-like_sf"/>
</dbReference>
<dbReference type="SUPFAM" id="SSF50129">
    <property type="entry name" value="GroES-like"/>
    <property type="match status" value="1"/>
</dbReference>
<dbReference type="Gene3D" id="3.40.50.720">
    <property type="entry name" value="NAD(P)-binding Rossmann-like Domain"/>
    <property type="match status" value="1"/>
</dbReference>
<dbReference type="InterPro" id="IPR045010">
    <property type="entry name" value="MDR_fam"/>
</dbReference>
<keyword evidence="1" id="KW-0560">Oxidoreductase</keyword>
<dbReference type="CDD" id="cd05288">
    <property type="entry name" value="PGDH"/>
    <property type="match status" value="1"/>
</dbReference>
<dbReference type="Gene3D" id="3.90.180.10">
    <property type="entry name" value="Medium-chain alcohol dehydrogenases, catalytic domain"/>
    <property type="match status" value="1"/>
</dbReference>
<gene>
    <name evidence="4" type="ORF">GCM10009765_74240</name>
</gene>
<dbReference type="InterPro" id="IPR020843">
    <property type="entry name" value="ER"/>
</dbReference>
<protein>
    <submittedName>
        <fullName evidence="4">NADP-dependent oxidoreductase</fullName>
    </submittedName>
</protein>
<feature type="region of interest" description="Disordered" evidence="2">
    <location>
        <begin position="14"/>
        <end position="33"/>
    </location>
</feature>
<dbReference type="SUPFAM" id="SSF51735">
    <property type="entry name" value="NAD(P)-binding Rossmann-fold domains"/>
    <property type="match status" value="1"/>
</dbReference>
<dbReference type="Pfam" id="PF16884">
    <property type="entry name" value="ADH_N_2"/>
    <property type="match status" value="1"/>
</dbReference>
<sequence>MTALTNAQFRLAARPSGLPKPSDWSYTEEPVGTPGEGEILVELEYLSLDPAMRSWMNAGRSYVPPVQIGEVMRAAGIGKIVASKNANFTAGQHVYGTFGVQKFAISDGAGVSVVDTELAPAPVHLGALGLSGISAYFGLLDVGRPKPGETVVVSAAAGSVGSIAGQIAKIKGCRAIGIAGGADKCRGLVEELGFDAAIDYKAGDVRAQLREYATKGVDVFFDNVGGTILQDVLARLAKGARVVISGAVSQYNNEKPAQGPANYMQLLVTRSSMTGFVVFDYAARYPEAVAELAGWLRSGALRSMEHVVTGGIEKFPEALLELFAGKNFGKYVLAL</sequence>
<accession>A0ABN2IYK8</accession>
<organism evidence="4 5">
    <name type="scientific">Fodinicola feengrottensis</name>
    <dbReference type="NCBI Taxonomy" id="435914"/>
    <lineage>
        <taxon>Bacteria</taxon>
        <taxon>Bacillati</taxon>
        <taxon>Actinomycetota</taxon>
        <taxon>Actinomycetes</taxon>
        <taxon>Mycobacteriales</taxon>
        <taxon>Fodinicola</taxon>
    </lineage>
</organism>
<dbReference type="PANTHER" id="PTHR43205:SF7">
    <property type="entry name" value="PROSTAGLANDIN REDUCTASE 1"/>
    <property type="match status" value="1"/>
</dbReference>
<comment type="caution">
    <text evidence="4">The sequence shown here is derived from an EMBL/GenBank/DDBJ whole genome shotgun (WGS) entry which is preliminary data.</text>
</comment>
<dbReference type="InterPro" id="IPR013149">
    <property type="entry name" value="ADH-like_C"/>
</dbReference>
<dbReference type="SMART" id="SM00829">
    <property type="entry name" value="PKS_ER"/>
    <property type="match status" value="1"/>
</dbReference>
<name>A0ABN2IYK8_9ACTN</name>
<keyword evidence="5" id="KW-1185">Reference proteome</keyword>
<evidence type="ECO:0000313" key="4">
    <source>
        <dbReference type="EMBL" id="GAA1714381.1"/>
    </source>
</evidence>
<dbReference type="PANTHER" id="PTHR43205">
    <property type="entry name" value="PROSTAGLANDIN REDUCTASE"/>
    <property type="match status" value="1"/>
</dbReference>
<evidence type="ECO:0000256" key="1">
    <source>
        <dbReference type="ARBA" id="ARBA00023002"/>
    </source>
</evidence>
<proteinExistence type="predicted"/>
<dbReference type="Proteomes" id="UP001500618">
    <property type="component" value="Unassembled WGS sequence"/>
</dbReference>
<evidence type="ECO:0000259" key="3">
    <source>
        <dbReference type="SMART" id="SM00829"/>
    </source>
</evidence>
<dbReference type="InterPro" id="IPR041694">
    <property type="entry name" value="ADH_N_2"/>
</dbReference>
<dbReference type="InterPro" id="IPR036291">
    <property type="entry name" value="NAD(P)-bd_dom_sf"/>
</dbReference>